<feature type="compositionally biased region" description="Polar residues" evidence="1">
    <location>
        <begin position="263"/>
        <end position="281"/>
    </location>
</feature>
<dbReference type="EMBL" id="JAODUP010000580">
    <property type="protein sequence ID" value="KAK2146887.1"/>
    <property type="molecule type" value="Genomic_DNA"/>
</dbReference>
<proteinExistence type="predicted"/>
<accession>A0AAD9MV31</accession>
<gene>
    <name evidence="2" type="ORF">LSH36_580g00023</name>
</gene>
<evidence type="ECO:0000313" key="3">
    <source>
        <dbReference type="Proteomes" id="UP001208570"/>
    </source>
</evidence>
<organism evidence="2 3">
    <name type="scientific">Paralvinella palmiformis</name>
    <dbReference type="NCBI Taxonomy" id="53620"/>
    <lineage>
        <taxon>Eukaryota</taxon>
        <taxon>Metazoa</taxon>
        <taxon>Spiralia</taxon>
        <taxon>Lophotrochozoa</taxon>
        <taxon>Annelida</taxon>
        <taxon>Polychaeta</taxon>
        <taxon>Sedentaria</taxon>
        <taxon>Canalipalpata</taxon>
        <taxon>Terebellida</taxon>
        <taxon>Terebelliformia</taxon>
        <taxon>Alvinellidae</taxon>
        <taxon>Paralvinella</taxon>
    </lineage>
</organism>
<keyword evidence="3" id="KW-1185">Reference proteome</keyword>
<sequence>MVFTSYKGTQTQTSLIEQIPTSVDNSNNRHAGLIGKKTHKLKIKQHLELTTYLEPLIDQSCVHYKQCAQVESYEECWTIAFGLIRMQQAPVWARQPRIQPNYNLRKFKRFPQNMSNQMRNVLLYTNVTEENKLEVETRRLSSQRASTVRSGNLHRQAFIVRQIMQEMQLEAIGANRTSLLPKQLVKEHRHLAMYHNFFYMGGKDLPMHHRLDRFFLKSLQNAQANRDVVRMTYTVKGQNKLQNWRYGRSDGKDDSPPRAITASIGSDTMPTAVTRPVTSDTIPVPVTRSETFDKIPTAVIRSVTSDTLSAAVTKSGTAVKRLEVEMLLTEAATSVSNNTTKAITKSTTSDIQHPAVTRSVTFDTLPTVRKKRTIFNSDTRLVHKRPVKQQSGEHLPSILEHPKHLNIPKTINKETHFQPRESDVQEILTSSRKPVRVFQEKTILDDPRFCKLENLLHSSSRRSWKQSQSMVSFQKKEKLKIDVGQTQSLDRIIVRQLTKSDI</sequence>
<evidence type="ECO:0000256" key="1">
    <source>
        <dbReference type="SAM" id="MobiDB-lite"/>
    </source>
</evidence>
<feature type="region of interest" description="Disordered" evidence="1">
    <location>
        <begin position="244"/>
        <end position="282"/>
    </location>
</feature>
<reference evidence="2" key="1">
    <citation type="journal article" date="2023" name="Mol. Biol. Evol.">
        <title>Third-Generation Sequencing Reveals the Adaptive Role of the Epigenome in Three Deep-Sea Polychaetes.</title>
        <authorList>
            <person name="Perez M."/>
            <person name="Aroh O."/>
            <person name="Sun Y."/>
            <person name="Lan Y."/>
            <person name="Juniper S.K."/>
            <person name="Young C.R."/>
            <person name="Angers B."/>
            <person name="Qian P.Y."/>
        </authorList>
    </citation>
    <scope>NUCLEOTIDE SEQUENCE</scope>
    <source>
        <strain evidence="2">P08H-3</strain>
    </source>
</reference>
<evidence type="ECO:0000313" key="2">
    <source>
        <dbReference type="EMBL" id="KAK2146887.1"/>
    </source>
</evidence>
<comment type="caution">
    <text evidence="2">The sequence shown here is derived from an EMBL/GenBank/DDBJ whole genome shotgun (WGS) entry which is preliminary data.</text>
</comment>
<name>A0AAD9MV31_9ANNE</name>
<dbReference type="Proteomes" id="UP001208570">
    <property type="component" value="Unassembled WGS sequence"/>
</dbReference>
<protein>
    <submittedName>
        <fullName evidence="2">Uncharacterized protein</fullName>
    </submittedName>
</protein>
<dbReference type="AlphaFoldDB" id="A0AAD9MV31"/>
<feature type="compositionally biased region" description="Basic and acidic residues" evidence="1">
    <location>
        <begin position="247"/>
        <end position="256"/>
    </location>
</feature>